<keyword evidence="4" id="KW-0560">Oxidoreductase</keyword>
<dbReference type="InterPro" id="IPR002347">
    <property type="entry name" value="SDR_fam"/>
</dbReference>
<keyword evidence="3" id="KW-0521">NADP</keyword>
<dbReference type="PRINTS" id="PR00081">
    <property type="entry name" value="GDHRDH"/>
</dbReference>
<keyword evidence="6" id="KW-1185">Reference proteome</keyword>
<dbReference type="InterPro" id="IPR051737">
    <property type="entry name" value="L-xylulose/Carbonyl_redctase"/>
</dbReference>
<dbReference type="PROSITE" id="PS00061">
    <property type="entry name" value="ADH_SHORT"/>
    <property type="match status" value="1"/>
</dbReference>
<comment type="similarity">
    <text evidence="1">Belongs to the short-chain dehydrogenases/reductases (SDR) family.</text>
</comment>
<protein>
    <recommendedName>
        <fullName evidence="7">L-xylulose reductase</fullName>
    </recommendedName>
</protein>
<evidence type="ECO:0000256" key="2">
    <source>
        <dbReference type="ARBA" id="ARBA00011881"/>
    </source>
</evidence>
<evidence type="ECO:0000256" key="3">
    <source>
        <dbReference type="ARBA" id="ARBA00022857"/>
    </source>
</evidence>
<dbReference type="SUPFAM" id="SSF51735">
    <property type="entry name" value="NAD(P)-binding Rossmann-fold domains"/>
    <property type="match status" value="1"/>
</dbReference>
<dbReference type="Gene3D" id="3.40.50.720">
    <property type="entry name" value="NAD(P)-binding Rossmann-like Domain"/>
    <property type="match status" value="1"/>
</dbReference>
<accession>A0ABP1R9Z6</accession>
<dbReference type="PANTHER" id="PTHR44252">
    <property type="entry name" value="D-ERYTHRULOSE REDUCTASE"/>
    <property type="match status" value="1"/>
</dbReference>
<comment type="caution">
    <text evidence="5">The sequence shown here is derived from an EMBL/GenBank/DDBJ whole genome shotgun (WGS) entry which is preliminary data.</text>
</comment>
<reference evidence="5 6" key="1">
    <citation type="submission" date="2024-08" db="EMBL/GenBank/DDBJ databases">
        <authorList>
            <person name="Cucini C."/>
            <person name="Frati F."/>
        </authorList>
    </citation>
    <scope>NUCLEOTIDE SEQUENCE [LARGE SCALE GENOMIC DNA]</scope>
</reference>
<dbReference type="PANTHER" id="PTHR44252:SF3">
    <property type="entry name" value="D-ERYTHRULOSE REDUCTASE-RELATED"/>
    <property type="match status" value="1"/>
</dbReference>
<evidence type="ECO:0000256" key="4">
    <source>
        <dbReference type="ARBA" id="ARBA00023002"/>
    </source>
</evidence>
<evidence type="ECO:0008006" key="7">
    <source>
        <dbReference type="Google" id="ProtNLM"/>
    </source>
</evidence>
<dbReference type="InterPro" id="IPR020904">
    <property type="entry name" value="Sc_DH/Rdtase_CS"/>
</dbReference>
<gene>
    <name evidence="5" type="ORF">ODALV1_LOCUS20215</name>
</gene>
<dbReference type="InterPro" id="IPR036291">
    <property type="entry name" value="NAD(P)-bd_dom_sf"/>
</dbReference>
<dbReference type="PRINTS" id="PR00080">
    <property type="entry name" value="SDRFAMILY"/>
</dbReference>
<comment type="subunit">
    <text evidence="2">Homotetramer.</text>
</comment>
<dbReference type="Proteomes" id="UP001642540">
    <property type="component" value="Unassembled WGS sequence"/>
</dbReference>
<dbReference type="EMBL" id="CAXLJM020000068">
    <property type="protein sequence ID" value="CAL8123490.1"/>
    <property type="molecule type" value="Genomic_DNA"/>
</dbReference>
<sequence length="244" mass="25820">MALNYSFAGKKVLVTGGGGGIGRQIIQRLYDDGAIIHTIDKNPELIEQIRKELPKIVAQVADITDWAATRKVIESFGPLDILVNNAGVLKSEEFMEITEEGASMHFDVQVKGHVNVTQTVARGMIAEGNGGTIVNMSSLAGRMTLAGIGMYSASKAALNMLTKTMAIELGPHNIRVNAVGAAAVVAPMTALLPEKTPEVLGPRLVIKRPIETNEVADAVLFLLSPLSCMMTGEVVTIDGGITAN</sequence>
<proteinExistence type="inferred from homology"/>
<evidence type="ECO:0000313" key="6">
    <source>
        <dbReference type="Proteomes" id="UP001642540"/>
    </source>
</evidence>
<evidence type="ECO:0000256" key="1">
    <source>
        <dbReference type="ARBA" id="ARBA00006484"/>
    </source>
</evidence>
<name>A0ABP1R9Z6_9HEXA</name>
<organism evidence="5 6">
    <name type="scientific">Orchesella dallaii</name>
    <dbReference type="NCBI Taxonomy" id="48710"/>
    <lineage>
        <taxon>Eukaryota</taxon>
        <taxon>Metazoa</taxon>
        <taxon>Ecdysozoa</taxon>
        <taxon>Arthropoda</taxon>
        <taxon>Hexapoda</taxon>
        <taxon>Collembola</taxon>
        <taxon>Entomobryomorpha</taxon>
        <taxon>Entomobryoidea</taxon>
        <taxon>Orchesellidae</taxon>
        <taxon>Orchesellinae</taxon>
        <taxon>Orchesella</taxon>
    </lineage>
</organism>
<dbReference type="Pfam" id="PF13561">
    <property type="entry name" value="adh_short_C2"/>
    <property type="match status" value="1"/>
</dbReference>
<evidence type="ECO:0000313" key="5">
    <source>
        <dbReference type="EMBL" id="CAL8123490.1"/>
    </source>
</evidence>